<protein>
    <recommendedName>
        <fullName evidence="6">DBF4-type domain-containing protein</fullName>
    </recommendedName>
</protein>
<accession>A0A7J7ID48</accession>
<dbReference type="EMBL" id="VWRR01000018">
    <property type="protein sequence ID" value="KAF6000650.1"/>
    <property type="molecule type" value="Genomic_DNA"/>
</dbReference>
<dbReference type="GO" id="GO:0003676">
    <property type="term" value="F:nucleic acid binding"/>
    <property type="evidence" value="ECO:0007669"/>
    <property type="project" value="InterPro"/>
</dbReference>
<evidence type="ECO:0000259" key="6">
    <source>
        <dbReference type="PROSITE" id="PS51265"/>
    </source>
</evidence>
<evidence type="ECO:0000256" key="5">
    <source>
        <dbReference type="SAM" id="MobiDB-lite"/>
    </source>
</evidence>
<keyword evidence="2 4" id="KW-0863">Zinc-finger</keyword>
<reference evidence="7 8" key="1">
    <citation type="journal article" date="2020" name="J. Phycol.">
        <title>Comparative genome analysis reveals Cyanidiococcus gen. nov., a new extremophilic red algal genus sister to Cyanidioschyzon (Cyanidioschyzonaceae, Rhodophyta).</title>
        <authorList>
            <person name="Liu S.-L."/>
            <person name="Chiang Y.-R."/>
            <person name="Yoon H.S."/>
            <person name="Fu H.-Y."/>
        </authorList>
    </citation>
    <scope>NUCLEOTIDE SEQUENCE [LARGE SCALE GENOMIC DNA]</scope>
    <source>
        <strain evidence="7 8">THAL066</strain>
    </source>
</reference>
<evidence type="ECO:0000313" key="7">
    <source>
        <dbReference type="EMBL" id="KAF6000650.1"/>
    </source>
</evidence>
<evidence type="ECO:0000256" key="1">
    <source>
        <dbReference type="ARBA" id="ARBA00022723"/>
    </source>
</evidence>
<keyword evidence="3" id="KW-0862">Zinc</keyword>
<name>A0A7J7ID48_9RHOD</name>
<comment type="caution">
    <text evidence="7">The sequence shown here is derived from an EMBL/GenBank/DDBJ whole genome shotgun (WGS) entry which is preliminary data.</text>
</comment>
<keyword evidence="8" id="KW-1185">Reference proteome</keyword>
<gene>
    <name evidence="7" type="ORF">F1559_000589</name>
</gene>
<keyword evidence="1" id="KW-0479">Metal-binding</keyword>
<dbReference type="InterPro" id="IPR038545">
    <property type="entry name" value="Znf_DBF_sf"/>
</dbReference>
<organism evidence="7 8">
    <name type="scientific">Cyanidiococcus yangmingshanensis</name>
    <dbReference type="NCBI Taxonomy" id="2690220"/>
    <lineage>
        <taxon>Eukaryota</taxon>
        <taxon>Rhodophyta</taxon>
        <taxon>Bangiophyceae</taxon>
        <taxon>Cyanidiales</taxon>
        <taxon>Cyanidiaceae</taxon>
        <taxon>Cyanidiococcus</taxon>
    </lineage>
</organism>
<dbReference type="GO" id="GO:0008270">
    <property type="term" value="F:zinc ion binding"/>
    <property type="evidence" value="ECO:0007669"/>
    <property type="project" value="UniProtKB-KW"/>
</dbReference>
<evidence type="ECO:0000256" key="2">
    <source>
        <dbReference type="ARBA" id="ARBA00022771"/>
    </source>
</evidence>
<sequence>MDAGATAQRFSTENVDVKPTPGRSPTHRRMLQRSLQASNKTRRQVSKSLDEQFRKYQRKFQGKNCYVDPEMPSFWAQAARRAIRAYGARLQPYFDAALYCIVTHRGQDDLSPWLERARRWRIHLLHCMDSRVQQWIRIGERASESVAEQVRAQGLGRGTVAPERSCEAYWQAFPRQSSAPVSKLGQTECRATRSRQRHETVLAAAGERSVSVGTDTLVTQSGALYQKEEVMLTPAVREGHVLKTLDQTAETLISNMTPNIAAFATPGSTATATTTVVSKCVGVPGEEPTHAGFCELCGKRFQHYAEHLKSEEHRRYVRCIDWQPLDSLAMAIYTVRLKEPTTLARAIAASAPISPISSRDSSMLSETASKPEEMLLLAKASPHLKGITPATTQTQSTAPNTEMHLAFRIGVE</sequence>
<feature type="region of interest" description="Disordered" evidence="5">
    <location>
        <begin position="1"/>
        <end position="48"/>
    </location>
</feature>
<dbReference type="PROSITE" id="PS51265">
    <property type="entry name" value="ZF_DBF4"/>
    <property type="match status" value="1"/>
</dbReference>
<dbReference type="SMART" id="SM00586">
    <property type="entry name" value="ZnF_DBF"/>
    <property type="match status" value="1"/>
</dbReference>
<evidence type="ECO:0000256" key="4">
    <source>
        <dbReference type="PROSITE-ProRule" id="PRU00600"/>
    </source>
</evidence>
<dbReference type="Proteomes" id="UP000530660">
    <property type="component" value="Unassembled WGS sequence"/>
</dbReference>
<dbReference type="Gene3D" id="6.10.250.3410">
    <property type="entry name" value="DBF zinc finger"/>
    <property type="match status" value="1"/>
</dbReference>
<feature type="domain" description="DBF4-type" evidence="6">
    <location>
        <begin position="287"/>
        <end position="335"/>
    </location>
</feature>
<dbReference type="Pfam" id="PF07535">
    <property type="entry name" value="zf-DBF"/>
    <property type="match status" value="1"/>
</dbReference>
<dbReference type="InterPro" id="IPR006572">
    <property type="entry name" value="Znf_DBF"/>
</dbReference>
<dbReference type="AlphaFoldDB" id="A0A7J7ID48"/>
<evidence type="ECO:0000256" key="3">
    <source>
        <dbReference type="ARBA" id="ARBA00022833"/>
    </source>
</evidence>
<evidence type="ECO:0000313" key="8">
    <source>
        <dbReference type="Proteomes" id="UP000530660"/>
    </source>
</evidence>
<dbReference type="OrthoDB" id="10570771at2759"/>
<proteinExistence type="predicted"/>